<dbReference type="EMBL" id="FORO01000063">
    <property type="protein sequence ID" value="SFJ71091.1"/>
    <property type="molecule type" value="Genomic_DNA"/>
</dbReference>
<dbReference type="AlphaFoldDB" id="A0A1I3TNA0"/>
<dbReference type="OrthoDB" id="200713at2157"/>
<protein>
    <submittedName>
        <fullName evidence="1">Uncharacterized protein</fullName>
    </submittedName>
</protein>
<evidence type="ECO:0000313" key="1">
    <source>
        <dbReference type="EMBL" id="SFJ71091.1"/>
    </source>
</evidence>
<evidence type="ECO:0000313" key="2">
    <source>
        <dbReference type="Proteomes" id="UP000182829"/>
    </source>
</evidence>
<organism evidence="1 2">
    <name type="scientific">Natronobacterium gregoryi</name>
    <dbReference type="NCBI Taxonomy" id="44930"/>
    <lineage>
        <taxon>Archaea</taxon>
        <taxon>Methanobacteriati</taxon>
        <taxon>Methanobacteriota</taxon>
        <taxon>Stenosarchaea group</taxon>
        <taxon>Halobacteria</taxon>
        <taxon>Halobacteriales</taxon>
        <taxon>Natrialbaceae</taxon>
        <taxon>Natronobacterium</taxon>
    </lineage>
</organism>
<dbReference type="GeneID" id="14209243"/>
<proteinExistence type="predicted"/>
<dbReference type="PROSITE" id="PS51257">
    <property type="entry name" value="PROKAR_LIPOPROTEIN"/>
    <property type="match status" value="1"/>
</dbReference>
<reference evidence="1 2" key="1">
    <citation type="submission" date="2016-10" db="EMBL/GenBank/DDBJ databases">
        <authorList>
            <person name="de Groot N.N."/>
        </authorList>
    </citation>
    <scope>NUCLEOTIDE SEQUENCE [LARGE SCALE GENOMIC DNA]</scope>
    <source>
        <strain evidence="1 2">SP2</strain>
    </source>
</reference>
<gene>
    <name evidence="1" type="ORF">SAMN05443661_1632</name>
</gene>
<dbReference type="OMA" id="HPDGEYY"/>
<name>A0A1I3TNA0_9EURY</name>
<dbReference type="Proteomes" id="UP000182829">
    <property type="component" value="Unassembled WGS sequence"/>
</dbReference>
<sequence length="167" mass="18597">MNRRRTLIGIGVAFVATIAGCLQASEGSNKESTSATGAVEQYFLALQENDRERANKHAHPDGEYYLDDESDPVLSAEGLTIDETEVVDVETGVRHMHEDADEVSVDEHVEEERTVLEAVQDEYGFDDYAYVRHDAEAEGLTFNSISVCFESDSAWAIWSVPTVLREH</sequence>
<dbReference type="RefSeq" id="WP_005580523.1">
    <property type="nucleotide sequence ID" value="NZ_FORO01000063.1"/>
</dbReference>
<accession>A0A1I3TNA0</accession>